<dbReference type="Proteomes" id="UP001150062">
    <property type="component" value="Unassembled WGS sequence"/>
</dbReference>
<dbReference type="EMBL" id="JAOAOG010000319">
    <property type="protein sequence ID" value="KAJ6229655.1"/>
    <property type="molecule type" value="Genomic_DNA"/>
</dbReference>
<feature type="region of interest" description="Disordered" evidence="1">
    <location>
        <begin position="48"/>
        <end position="136"/>
    </location>
</feature>
<sequence length="362" mass="41896">MFSNLPQQDKKSKRIMINKKRTKKNTQQKKKATNFQVMPYEQIIANKKKKQQQQLMKNKKLIQKKKSNLSTKTRLKPKPKAVPKPKQNQLQKRIVLKGGENKKTRTNIFQNKSSRLKPPPFSRKSSTTPPPTSSKTISIIKSTQPLSATHSSIPTTTTTTTATTTKPKTIQIIKKTKPLFGFHDQKKLLKEDPISQNPKLNTRKRNFQQTQLINSKKPKAKEIKKLTSKKQQSQEEATHQISLGEIISFSKNQKIKLSTDEEIKEFLNILFNVPQGTENNGTSMNIENTFKNDKEEVTLNNYNPIFSSTELQSFDQQFDHIEKRIQKIIKEYQLDIHLVTDNTMPSIEELDNYEKKLQQILN</sequence>
<feature type="region of interest" description="Disordered" evidence="1">
    <location>
        <begin position="1"/>
        <end position="34"/>
    </location>
</feature>
<accession>A0ABQ8XBZ0</accession>
<evidence type="ECO:0000256" key="1">
    <source>
        <dbReference type="SAM" id="MobiDB-lite"/>
    </source>
</evidence>
<name>A0ABQ8XBZ0_9EUKA</name>
<gene>
    <name evidence="2" type="ORF">M0813_07613</name>
</gene>
<feature type="compositionally biased region" description="Basic residues" evidence="1">
    <location>
        <begin position="48"/>
        <end position="83"/>
    </location>
</feature>
<feature type="compositionally biased region" description="Low complexity" evidence="1">
    <location>
        <begin position="122"/>
        <end position="136"/>
    </location>
</feature>
<evidence type="ECO:0000313" key="2">
    <source>
        <dbReference type="EMBL" id="KAJ6229655.1"/>
    </source>
</evidence>
<protein>
    <submittedName>
        <fullName evidence="2">Uncharacterized protein</fullName>
    </submittedName>
</protein>
<reference evidence="2" key="1">
    <citation type="submission" date="2022-08" db="EMBL/GenBank/DDBJ databases">
        <title>Novel sulfate-reducing endosymbionts in the free-living metamonad Anaeramoeba.</title>
        <authorList>
            <person name="Jerlstrom-Hultqvist J."/>
            <person name="Cepicka I."/>
            <person name="Gallot-Lavallee L."/>
            <person name="Salas-Leiva D."/>
            <person name="Curtis B.A."/>
            <person name="Zahonova K."/>
            <person name="Pipaliya S."/>
            <person name="Dacks J."/>
            <person name="Roger A.J."/>
        </authorList>
    </citation>
    <scope>NUCLEOTIDE SEQUENCE</scope>
    <source>
        <strain evidence="2">Schooner1</strain>
    </source>
</reference>
<feature type="compositionally biased region" description="Basic residues" evidence="1">
    <location>
        <begin position="11"/>
        <end position="32"/>
    </location>
</feature>
<keyword evidence="3" id="KW-1185">Reference proteome</keyword>
<evidence type="ECO:0000313" key="3">
    <source>
        <dbReference type="Proteomes" id="UP001150062"/>
    </source>
</evidence>
<comment type="caution">
    <text evidence="2">The sequence shown here is derived from an EMBL/GenBank/DDBJ whole genome shotgun (WGS) entry which is preliminary data.</text>
</comment>
<organism evidence="2 3">
    <name type="scientific">Anaeramoeba flamelloides</name>
    <dbReference type="NCBI Taxonomy" id="1746091"/>
    <lineage>
        <taxon>Eukaryota</taxon>
        <taxon>Metamonada</taxon>
        <taxon>Anaeramoebidae</taxon>
        <taxon>Anaeramoeba</taxon>
    </lineage>
</organism>
<proteinExistence type="predicted"/>